<protein>
    <submittedName>
        <fullName evidence="1">Uncharacterized protein</fullName>
    </submittedName>
</protein>
<comment type="caution">
    <text evidence="1">The sequence shown here is derived from an EMBL/GenBank/DDBJ whole genome shotgun (WGS) entry which is preliminary data.</text>
</comment>
<evidence type="ECO:0000313" key="1">
    <source>
        <dbReference type="EMBL" id="GBP64910.1"/>
    </source>
</evidence>
<organism evidence="1 2">
    <name type="scientific">Eumeta variegata</name>
    <name type="common">Bagworm moth</name>
    <name type="synonym">Eumeta japonica</name>
    <dbReference type="NCBI Taxonomy" id="151549"/>
    <lineage>
        <taxon>Eukaryota</taxon>
        <taxon>Metazoa</taxon>
        <taxon>Ecdysozoa</taxon>
        <taxon>Arthropoda</taxon>
        <taxon>Hexapoda</taxon>
        <taxon>Insecta</taxon>
        <taxon>Pterygota</taxon>
        <taxon>Neoptera</taxon>
        <taxon>Endopterygota</taxon>
        <taxon>Lepidoptera</taxon>
        <taxon>Glossata</taxon>
        <taxon>Ditrysia</taxon>
        <taxon>Tineoidea</taxon>
        <taxon>Psychidae</taxon>
        <taxon>Oiketicinae</taxon>
        <taxon>Eumeta</taxon>
    </lineage>
</organism>
<name>A0A4C1XP44_EUMVA</name>
<sequence length="68" mass="7228">MPIPCIVTCQPNYPAPYRQIRWVDPRSRAGLAGERALGRRGGTEAGAALNAVLLSICGEPNGKGSVFF</sequence>
<evidence type="ECO:0000313" key="2">
    <source>
        <dbReference type="Proteomes" id="UP000299102"/>
    </source>
</evidence>
<gene>
    <name evidence="1" type="ORF">EVAR_49203_1</name>
</gene>
<accession>A0A4C1XP44</accession>
<dbReference type="EMBL" id="BGZK01000913">
    <property type="protein sequence ID" value="GBP64910.1"/>
    <property type="molecule type" value="Genomic_DNA"/>
</dbReference>
<keyword evidence="2" id="KW-1185">Reference proteome</keyword>
<proteinExistence type="predicted"/>
<dbReference type="Proteomes" id="UP000299102">
    <property type="component" value="Unassembled WGS sequence"/>
</dbReference>
<dbReference type="AlphaFoldDB" id="A0A4C1XP44"/>
<reference evidence="1 2" key="1">
    <citation type="journal article" date="2019" name="Commun. Biol.">
        <title>The bagworm genome reveals a unique fibroin gene that provides high tensile strength.</title>
        <authorList>
            <person name="Kono N."/>
            <person name="Nakamura H."/>
            <person name="Ohtoshi R."/>
            <person name="Tomita M."/>
            <person name="Numata K."/>
            <person name="Arakawa K."/>
        </authorList>
    </citation>
    <scope>NUCLEOTIDE SEQUENCE [LARGE SCALE GENOMIC DNA]</scope>
</reference>